<feature type="binding site" evidence="4">
    <location>
        <position position="429"/>
    </location>
    <ligand>
        <name>Zn(2+)</name>
        <dbReference type="ChEBI" id="CHEBI:29105"/>
        <note>catalytic</note>
    </ligand>
</feature>
<keyword evidence="6" id="KW-0812">Transmembrane</keyword>
<feature type="domain" description="Peptidase M12B" evidence="9">
    <location>
        <begin position="273"/>
        <end position="490"/>
    </location>
</feature>
<keyword evidence="10" id="KW-0401">Integrin</keyword>
<feature type="binding site" evidence="4">
    <location>
        <position position="433"/>
    </location>
    <ligand>
        <name>Zn(2+)</name>
        <dbReference type="ChEBI" id="CHEBI:29105"/>
        <note>catalytic</note>
    </ligand>
</feature>
<evidence type="ECO:0000256" key="2">
    <source>
        <dbReference type="ARBA" id="ARBA00056552"/>
    </source>
</evidence>
<evidence type="ECO:0000313" key="10">
    <source>
        <dbReference type="EMBL" id="KPM35117.1"/>
    </source>
</evidence>
<keyword evidence="1" id="KW-1015">Disulfide bond</keyword>
<dbReference type="SMART" id="SM00608">
    <property type="entry name" value="ACR"/>
    <property type="match status" value="1"/>
</dbReference>
<dbReference type="PANTHER" id="PTHR11905">
    <property type="entry name" value="ADAM A DISINTEGRIN AND METALLOPROTEASE DOMAIN"/>
    <property type="match status" value="1"/>
</dbReference>
<evidence type="ECO:0000259" key="9">
    <source>
        <dbReference type="PROSITE" id="PS50215"/>
    </source>
</evidence>
<dbReference type="InterPro" id="IPR001590">
    <property type="entry name" value="Peptidase_M12B"/>
</dbReference>
<keyword evidence="7" id="KW-0732">Signal</keyword>
<comment type="caution">
    <text evidence="4">Lacks conserved residue(s) required for the propagation of feature annotation.</text>
</comment>
<dbReference type="GO" id="GO:0006508">
    <property type="term" value="P:proteolysis"/>
    <property type="evidence" value="ECO:0007669"/>
    <property type="project" value="InterPro"/>
</dbReference>
<evidence type="ECO:0000256" key="3">
    <source>
        <dbReference type="ARBA" id="ARBA00074021"/>
    </source>
</evidence>
<dbReference type="Gene3D" id="3.40.390.10">
    <property type="entry name" value="Collagenase (Catalytic Domain)"/>
    <property type="match status" value="1"/>
</dbReference>
<dbReference type="InterPro" id="IPR001762">
    <property type="entry name" value="Disintegrin_dom"/>
</dbReference>
<evidence type="ECO:0000256" key="7">
    <source>
        <dbReference type="SAM" id="SignalP"/>
    </source>
</evidence>
<dbReference type="InterPro" id="IPR036436">
    <property type="entry name" value="Disintegrin_dom_sf"/>
</dbReference>
<comment type="function">
    <text evidence="2">Probable zinc protease.</text>
</comment>
<dbReference type="FunFam" id="4.10.70.10:FF:000003">
    <property type="entry name" value="Disintegrin and metalloproteinase domain-containing protein 17"/>
    <property type="match status" value="1"/>
</dbReference>
<feature type="binding site" evidence="4">
    <location>
        <position position="439"/>
    </location>
    <ligand>
        <name>Zn(2+)</name>
        <dbReference type="ChEBI" id="CHEBI:29105"/>
        <note>catalytic</note>
    </ligand>
</feature>
<dbReference type="AlphaFoldDB" id="A0A0P7B1C1"/>
<dbReference type="PROSITE" id="PS50215">
    <property type="entry name" value="ADAM_MEPRO"/>
    <property type="match status" value="1"/>
</dbReference>
<keyword evidence="6" id="KW-0472">Membrane</keyword>
<dbReference type="STRING" id="78410.A0A0P7B1C1"/>
<dbReference type="InterPro" id="IPR006586">
    <property type="entry name" value="ADAM_Cys-rich"/>
</dbReference>
<dbReference type="GO" id="GO:0046872">
    <property type="term" value="F:metal ion binding"/>
    <property type="evidence" value="ECO:0007669"/>
    <property type="project" value="UniProtKB-KW"/>
</dbReference>
<evidence type="ECO:0000256" key="1">
    <source>
        <dbReference type="ARBA" id="ARBA00023157"/>
    </source>
</evidence>
<dbReference type="EMBL" id="LKCW01000273">
    <property type="protein sequence ID" value="KPM35117.1"/>
    <property type="molecule type" value="Genomic_DNA"/>
</dbReference>
<evidence type="ECO:0000259" key="8">
    <source>
        <dbReference type="PROSITE" id="PS50214"/>
    </source>
</evidence>
<dbReference type="OrthoDB" id="5951731at2759"/>
<feature type="active site" evidence="4">
    <location>
        <position position="430"/>
    </location>
</feature>
<feature type="signal peptide" evidence="7">
    <location>
        <begin position="1"/>
        <end position="23"/>
    </location>
</feature>
<evidence type="ECO:0000256" key="5">
    <source>
        <dbReference type="SAM" id="MobiDB-lite"/>
    </source>
</evidence>
<dbReference type="PROSITE" id="PS50214">
    <property type="entry name" value="DISINTEGRIN_2"/>
    <property type="match status" value="1"/>
</dbReference>
<dbReference type="InterPro" id="IPR024079">
    <property type="entry name" value="MetalloPept_cat_dom_sf"/>
</dbReference>
<keyword evidence="6" id="KW-1133">Transmembrane helix</keyword>
<feature type="region of interest" description="Disordered" evidence="5">
    <location>
        <begin position="737"/>
        <end position="768"/>
    </location>
</feature>
<sequence>MVSLRSVATAFAGVALLIQPSLAHSIKRNPVGYASLVDDAIIKTPSHRVHAHSHFGIGFAIHNGQEKIRLKLEPNHDLLHDNFAVTYLDADGKVRTVEPIERGEHKVFKGNAFIHRPGHEGWSNAGWARITIHRDGKHPVFEGSFRIDGDNHHIQTGTHYQRLRHEDDPLLNFRGDVDDAMVVWRDSDIRTFHDEHTELKRSIYGKSSCSSDSLGFNNQFVQRNARRARSLSSMNPRALFGRQSIDDGSTGNNGAGTDLEATIGSIEGCPTTRKVALVGIATDCTYTADFNSTESLRRNVISQVNTASQVYESTFNISLGIQNLTISDASCPGTPPSSALWNSDCSDDVTLGDRLSLFSEWRGNFEDTNAYWTLLTTCNTDSAVGLAWLGQLCRNGSSTNSGSSSSSNETVASANVVVRTSAEWQVFAHESGHTFGAVHDCSSSTCPVSSGSQDCCPLSTSSCDADGRFIMNPSTGSGITDFSPCTIGNICSGFKLNVEASCLTNNRDVDTITGSQCGNGIVESGEECDCGGESGCGDNACCDADTCTFKSNAECDPTNEDCCTDSCKFSSRGTVCRESTGECDPEETCSGSSANCPTDSHLDDGDSCGNDLSCASGQCTSRDLQCRNMFGNSSSSSTEACGNSGCLMTCQAPEYGYGTCVELNQNFLDGTSCGGGGRCSNGNCSGGSTAQEILDWFKRNKNIVIPVGAVIGGLILIAILSCCVSCIRRRSARRKAPKPTEMSAWPAVGRGGNGVRGPNSPPPPNYNYSPLDRPAQGQWTRGRSMSIGVATGGREPLPLVRYGAGPVQLNIGYHLQALDKATTYI</sequence>
<organism evidence="10 11">
    <name type="scientific">Neonectria ditissima</name>
    <dbReference type="NCBI Taxonomy" id="78410"/>
    <lineage>
        <taxon>Eukaryota</taxon>
        <taxon>Fungi</taxon>
        <taxon>Dikarya</taxon>
        <taxon>Ascomycota</taxon>
        <taxon>Pezizomycotina</taxon>
        <taxon>Sordariomycetes</taxon>
        <taxon>Hypocreomycetidae</taxon>
        <taxon>Hypocreales</taxon>
        <taxon>Nectriaceae</taxon>
        <taxon>Neonectria</taxon>
    </lineage>
</organism>
<dbReference type="CDD" id="cd04271">
    <property type="entry name" value="ZnMc_ADAM_fungal"/>
    <property type="match status" value="1"/>
</dbReference>
<dbReference type="Pfam" id="PF00200">
    <property type="entry name" value="Disintegrin"/>
    <property type="match status" value="1"/>
</dbReference>
<proteinExistence type="predicted"/>
<dbReference type="GO" id="GO:0007229">
    <property type="term" value="P:integrin-mediated signaling pathway"/>
    <property type="evidence" value="ECO:0007669"/>
    <property type="project" value="UniProtKB-KW"/>
</dbReference>
<dbReference type="PANTHER" id="PTHR11905:SF159">
    <property type="entry name" value="ADAM METALLOPROTEASE"/>
    <property type="match status" value="1"/>
</dbReference>
<feature type="chain" id="PRO_5006135275" description="Disintegrin and metalloproteinase domain-containing protein B" evidence="7">
    <location>
        <begin position="24"/>
        <end position="825"/>
    </location>
</feature>
<dbReference type="SUPFAM" id="SSF57552">
    <property type="entry name" value="Blood coagulation inhibitor (disintegrin)"/>
    <property type="match status" value="1"/>
</dbReference>
<name>A0A0P7B1C1_9HYPO</name>
<gene>
    <name evidence="10" type="ORF">AK830_g11453</name>
</gene>
<keyword evidence="4" id="KW-0862">Zinc</keyword>
<evidence type="ECO:0000256" key="4">
    <source>
        <dbReference type="PROSITE-ProRule" id="PRU00276"/>
    </source>
</evidence>
<accession>A0A0P7B1C1</accession>
<dbReference type="Gene3D" id="4.10.70.10">
    <property type="entry name" value="Disintegrin domain"/>
    <property type="match status" value="1"/>
</dbReference>
<dbReference type="Proteomes" id="UP000050424">
    <property type="component" value="Unassembled WGS sequence"/>
</dbReference>
<keyword evidence="11" id="KW-1185">Reference proteome</keyword>
<dbReference type="SUPFAM" id="SSF55486">
    <property type="entry name" value="Metalloproteases ('zincins'), catalytic domain"/>
    <property type="match status" value="1"/>
</dbReference>
<dbReference type="Gene3D" id="3.40.1620.60">
    <property type="match status" value="1"/>
</dbReference>
<protein>
    <recommendedName>
        <fullName evidence="3">Disintegrin and metalloproteinase domain-containing protein B</fullName>
    </recommendedName>
</protein>
<dbReference type="Pfam" id="PF13688">
    <property type="entry name" value="Reprolysin_5"/>
    <property type="match status" value="1"/>
</dbReference>
<feature type="transmembrane region" description="Helical" evidence="6">
    <location>
        <begin position="703"/>
        <end position="727"/>
    </location>
</feature>
<feature type="domain" description="Disintegrin" evidence="8">
    <location>
        <begin position="514"/>
        <end position="604"/>
    </location>
</feature>
<dbReference type="GO" id="GO:0004222">
    <property type="term" value="F:metalloendopeptidase activity"/>
    <property type="evidence" value="ECO:0007669"/>
    <property type="project" value="InterPro"/>
</dbReference>
<dbReference type="SMART" id="SM00050">
    <property type="entry name" value="DISIN"/>
    <property type="match status" value="1"/>
</dbReference>
<comment type="caution">
    <text evidence="10">The sequence shown here is derived from an EMBL/GenBank/DDBJ whole genome shotgun (WGS) entry which is preliminary data.</text>
</comment>
<evidence type="ECO:0000313" key="11">
    <source>
        <dbReference type="Proteomes" id="UP000050424"/>
    </source>
</evidence>
<dbReference type="InterPro" id="IPR034028">
    <property type="entry name" value="ZnMc_ADAM_fungal"/>
</dbReference>
<keyword evidence="4" id="KW-0479">Metal-binding</keyword>
<evidence type="ECO:0000256" key="6">
    <source>
        <dbReference type="SAM" id="Phobius"/>
    </source>
</evidence>
<reference evidence="10 11" key="1">
    <citation type="submission" date="2015-09" db="EMBL/GenBank/DDBJ databases">
        <title>Draft genome of a European isolate of the apple canker pathogen Neonectria ditissima.</title>
        <authorList>
            <person name="Gomez-Cortecero A."/>
            <person name="Harrison R.J."/>
            <person name="Armitage A.D."/>
        </authorList>
    </citation>
    <scope>NUCLEOTIDE SEQUENCE [LARGE SCALE GENOMIC DNA]</scope>
    <source>
        <strain evidence="10 11">R09/05</strain>
    </source>
</reference>